<dbReference type="InterPro" id="IPR005828">
    <property type="entry name" value="MFS_sugar_transport-like"/>
</dbReference>
<accession>A0AAN9BNS3</accession>
<dbReference type="PROSITE" id="PS50850">
    <property type="entry name" value="MFS"/>
    <property type="match status" value="1"/>
</dbReference>
<sequence length="574" mass="63649">MKFDDVLKQIGEFGPYQKRVFFLTALPSLLSAFEAISVVFTFNIPNHRCAIPGYPNDHFHVTNTSYASILNQSVPRQLDGTFSKCRLYSDVSNDVIVSNFQDAKWSNATDDGFNETSYSASRNTHDCTKWVYDHSVFETTIASDFDVVCDRSVLRASSNLISEMGCLFGTFVCGFVADRFGRKIPFYIGGLALVAGGFGIAFTDNFIALNVCRFVLGMARLALWVNGMVIGMEIVGPSKRVFVGIFMGLSWCLGMLLLLIFTYFIRNWRYLEIALSVPSIFLLAYWWLIPESPRWLASKGREKEALQVLEKIAASNKTKLPEVDDVTSLLDADKCLSFKFIFTSRELIVRMLIIFSNMFVLCVIYYALILNITNLAGDIFINYLLSAIVETVGFGVPYFLLDRMGRKPVYCIAIMVAGFCCVISLVPDILGAPDWVVVTLSMIGRFCVCICYSVIYMFGAELFPTVIRGSAMGMGVTFSRIGGLLSPYLADVGILIGGRLENSLSLVVMGSPALVVGLFALWLPETMGTKLPETLDDVNNLHSKRGCFCCQKNKPDVRETTVNGNKDALASSPC</sequence>
<name>A0AAN9BNS3_9CAEN</name>
<comment type="subcellular location">
    <subcellularLocation>
        <location evidence="1">Membrane</location>
        <topology evidence="1">Multi-pass membrane protein</topology>
    </subcellularLocation>
</comment>
<dbReference type="EMBL" id="JBAMIC010000004">
    <property type="protein sequence ID" value="KAK7108501.1"/>
    <property type="molecule type" value="Genomic_DNA"/>
</dbReference>
<reference evidence="7 8" key="1">
    <citation type="submission" date="2024-02" db="EMBL/GenBank/DDBJ databases">
        <title>Chromosome-scale genome assembly of the rough periwinkle Littorina saxatilis.</title>
        <authorList>
            <person name="De Jode A."/>
            <person name="Faria R."/>
            <person name="Formenti G."/>
            <person name="Sims Y."/>
            <person name="Smith T.P."/>
            <person name="Tracey A."/>
            <person name="Wood J.M.D."/>
            <person name="Zagrodzka Z.B."/>
            <person name="Johannesson K."/>
            <person name="Butlin R.K."/>
            <person name="Leder E.H."/>
        </authorList>
    </citation>
    <scope>NUCLEOTIDE SEQUENCE [LARGE SCALE GENOMIC DNA]</scope>
    <source>
        <strain evidence="7">Snail1</strain>
        <tissue evidence="7">Muscle</tissue>
    </source>
</reference>
<evidence type="ECO:0000313" key="7">
    <source>
        <dbReference type="EMBL" id="KAK7108501.1"/>
    </source>
</evidence>
<feature type="transmembrane region" description="Helical" evidence="5">
    <location>
        <begin position="380"/>
        <end position="401"/>
    </location>
</feature>
<keyword evidence="3 5" id="KW-1133">Transmembrane helix</keyword>
<proteinExistence type="predicted"/>
<gene>
    <name evidence="7" type="ORF">V1264_016236</name>
</gene>
<comment type="caution">
    <text evidence="7">The sequence shown here is derived from an EMBL/GenBank/DDBJ whole genome shotgun (WGS) entry which is preliminary data.</text>
</comment>
<dbReference type="CDD" id="cd17317">
    <property type="entry name" value="MFS_SLC22"/>
    <property type="match status" value="1"/>
</dbReference>
<feature type="transmembrane region" description="Helical" evidence="5">
    <location>
        <begin position="20"/>
        <end position="42"/>
    </location>
</feature>
<feature type="transmembrane region" description="Helical" evidence="5">
    <location>
        <begin position="184"/>
        <end position="202"/>
    </location>
</feature>
<feature type="transmembrane region" description="Helical" evidence="5">
    <location>
        <begin position="435"/>
        <end position="459"/>
    </location>
</feature>
<evidence type="ECO:0000256" key="2">
    <source>
        <dbReference type="ARBA" id="ARBA00022692"/>
    </source>
</evidence>
<keyword evidence="2 5" id="KW-0812">Transmembrane</keyword>
<feature type="domain" description="Major facilitator superfamily (MFS) profile" evidence="6">
    <location>
        <begin position="20"/>
        <end position="528"/>
    </location>
</feature>
<evidence type="ECO:0000313" key="8">
    <source>
        <dbReference type="Proteomes" id="UP001374579"/>
    </source>
</evidence>
<evidence type="ECO:0000256" key="3">
    <source>
        <dbReference type="ARBA" id="ARBA00022989"/>
    </source>
</evidence>
<keyword evidence="8" id="KW-1185">Reference proteome</keyword>
<feature type="transmembrane region" description="Helical" evidence="5">
    <location>
        <begin position="408"/>
        <end position="429"/>
    </location>
</feature>
<feature type="transmembrane region" description="Helical" evidence="5">
    <location>
        <begin position="241"/>
        <end position="264"/>
    </location>
</feature>
<evidence type="ECO:0000256" key="1">
    <source>
        <dbReference type="ARBA" id="ARBA00004141"/>
    </source>
</evidence>
<dbReference type="InterPro" id="IPR036259">
    <property type="entry name" value="MFS_trans_sf"/>
</dbReference>
<dbReference type="InterPro" id="IPR020846">
    <property type="entry name" value="MFS_dom"/>
</dbReference>
<feature type="transmembrane region" description="Helical" evidence="5">
    <location>
        <begin position="270"/>
        <end position="289"/>
    </location>
</feature>
<dbReference type="Gene3D" id="1.20.1250.20">
    <property type="entry name" value="MFS general substrate transporter like domains"/>
    <property type="match status" value="1"/>
</dbReference>
<dbReference type="GO" id="GO:0016020">
    <property type="term" value="C:membrane"/>
    <property type="evidence" value="ECO:0007669"/>
    <property type="project" value="UniProtKB-SubCell"/>
</dbReference>
<evidence type="ECO:0000256" key="4">
    <source>
        <dbReference type="ARBA" id="ARBA00023136"/>
    </source>
</evidence>
<dbReference type="Pfam" id="PF00083">
    <property type="entry name" value="Sugar_tr"/>
    <property type="match status" value="1"/>
</dbReference>
<keyword evidence="4 5" id="KW-0472">Membrane</keyword>
<dbReference type="Proteomes" id="UP001374579">
    <property type="component" value="Unassembled WGS sequence"/>
</dbReference>
<dbReference type="AlphaFoldDB" id="A0AAN9BNS3"/>
<protein>
    <recommendedName>
        <fullName evidence="6">Major facilitator superfamily (MFS) profile domain-containing protein</fullName>
    </recommendedName>
</protein>
<dbReference type="SUPFAM" id="SSF103473">
    <property type="entry name" value="MFS general substrate transporter"/>
    <property type="match status" value="1"/>
</dbReference>
<feature type="transmembrane region" description="Helical" evidence="5">
    <location>
        <begin position="471"/>
        <end position="490"/>
    </location>
</feature>
<dbReference type="GO" id="GO:0022857">
    <property type="term" value="F:transmembrane transporter activity"/>
    <property type="evidence" value="ECO:0007669"/>
    <property type="project" value="InterPro"/>
</dbReference>
<feature type="transmembrane region" description="Helical" evidence="5">
    <location>
        <begin position="502"/>
        <end position="523"/>
    </location>
</feature>
<feature type="transmembrane region" description="Helical" evidence="5">
    <location>
        <begin position="208"/>
        <end position="229"/>
    </location>
</feature>
<dbReference type="PANTHER" id="PTHR24064">
    <property type="entry name" value="SOLUTE CARRIER FAMILY 22 MEMBER"/>
    <property type="match status" value="1"/>
</dbReference>
<evidence type="ECO:0000259" key="6">
    <source>
        <dbReference type="PROSITE" id="PS50850"/>
    </source>
</evidence>
<feature type="transmembrane region" description="Helical" evidence="5">
    <location>
        <begin position="347"/>
        <end position="368"/>
    </location>
</feature>
<evidence type="ECO:0000256" key="5">
    <source>
        <dbReference type="SAM" id="Phobius"/>
    </source>
</evidence>
<organism evidence="7 8">
    <name type="scientific">Littorina saxatilis</name>
    <dbReference type="NCBI Taxonomy" id="31220"/>
    <lineage>
        <taxon>Eukaryota</taxon>
        <taxon>Metazoa</taxon>
        <taxon>Spiralia</taxon>
        <taxon>Lophotrochozoa</taxon>
        <taxon>Mollusca</taxon>
        <taxon>Gastropoda</taxon>
        <taxon>Caenogastropoda</taxon>
        <taxon>Littorinimorpha</taxon>
        <taxon>Littorinoidea</taxon>
        <taxon>Littorinidae</taxon>
        <taxon>Littorina</taxon>
    </lineage>
</organism>